<proteinExistence type="predicted"/>
<dbReference type="InterPro" id="IPR013583">
    <property type="entry name" value="MCTP_C"/>
</dbReference>
<keyword evidence="2" id="KW-1133">Transmembrane helix</keyword>
<dbReference type="EMBL" id="CP126651">
    <property type="protein sequence ID" value="WJZ86172.1"/>
    <property type="molecule type" value="Genomic_DNA"/>
</dbReference>
<dbReference type="PANTHER" id="PTHR31425:SF37">
    <property type="entry name" value="FT-INTERACTING PROTEIN 1"/>
    <property type="match status" value="1"/>
</dbReference>
<name>A0ABY9BTA2_VITVI</name>
<evidence type="ECO:0000256" key="2">
    <source>
        <dbReference type="SAM" id="Phobius"/>
    </source>
</evidence>
<accession>A0ABY9BTA2</accession>
<evidence type="ECO:0000259" key="3">
    <source>
        <dbReference type="Pfam" id="PF08372"/>
    </source>
</evidence>
<evidence type="ECO:0000313" key="4">
    <source>
        <dbReference type="EMBL" id="WJZ86172.1"/>
    </source>
</evidence>
<gene>
    <name evidence="4" type="ORF">VitviT2T_005658</name>
</gene>
<protein>
    <recommendedName>
        <fullName evidence="3">Multiple C2 domain-containing protein</fullName>
    </recommendedName>
</protein>
<feature type="transmembrane region" description="Helical" evidence="2">
    <location>
        <begin position="75"/>
        <end position="102"/>
    </location>
</feature>
<feature type="domain" description="Multiple C2" evidence="3">
    <location>
        <begin position="92"/>
        <end position="171"/>
    </location>
</feature>
<keyword evidence="2" id="KW-0812">Transmembrane</keyword>
<feature type="transmembrane region" description="Helical" evidence="2">
    <location>
        <begin position="45"/>
        <end position="63"/>
    </location>
</feature>
<keyword evidence="5" id="KW-1185">Reference proteome</keyword>
<dbReference type="Pfam" id="PF08372">
    <property type="entry name" value="PRT_C"/>
    <property type="match status" value="1"/>
</dbReference>
<keyword evidence="1" id="KW-0677">Repeat</keyword>
<evidence type="ECO:0000256" key="1">
    <source>
        <dbReference type="ARBA" id="ARBA00022737"/>
    </source>
</evidence>
<keyword evidence="2" id="KW-0472">Membrane</keyword>
<dbReference type="Proteomes" id="UP001227230">
    <property type="component" value="Chromosome 4"/>
</dbReference>
<sequence>MEEMAMSIVAVRLGCAEPPLWEEVVEYMLNVGSCIWSMRRSKANFFIIVFLFSGMISMSRRLGEVCQWKNPVTSALVHVVFSILICYPELILPTIFLYMFLVGIWNYQFRPRHPPHTDTELSWVEAVHRDELDEEFDTFPTSKPQDVVMMRYDRLRSVAGRIQTVVGDMAT</sequence>
<reference evidence="4 5" key="1">
    <citation type="journal article" date="2023" name="Hortic Res">
        <title>The complete reference genome for grapevine (Vitis vinifera L.) genetics and breeding.</title>
        <authorList>
            <person name="Shi X."/>
            <person name="Cao S."/>
            <person name="Wang X."/>
            <person name="Huang S."/>
            <person name="Wang Y."/>
            <person name="Liu Z."/>
            <person name="Liu W."/>
            <person name="Leng X."/>
            <person name="Peng Y."/>
            <person name="Wang N."/>
            <person name="Wang Y."/>
            <person name="Ma Z."/>
            <person name="Xu X."/>
            <person name="Zhang F."/>
            <person name="Xue H."/>
            <person name="Zhong H."/>
            <person name="Wang Y."/>
            <person name="Zhang K."/>
            <person name="Velt A."/>
            <person name="Avia K."/>
            <person name="Holtgrawe D."/>
            <person name="Grimplet J."/>
            <person name="Matus J.T."/>
            <person name="Ware D."/>
            <person name="Wu X."/>
            <person name="Wang H."/>
            <person name="Liu C."/>
            <person name="Fang Y."/>
            <person name="Rustenholz C."/>
            <person name="Cheng Z."/>
            <person name="Xiao H."/>
            <person name="Zhou Y."/>
        </authorList>
    </citation>
    <scope>NUCLEOTIDE SEQUENCE [LARGE SCALE GENOMIC DNA]</scope>
    <source>
        <strain evidence="5">cv. Pinot noir / PN40024</strain>
        <tissue evidence="4">Leaf</tissue>
    </source>
</reference>
<dbReference type="InterPro" id="IPR047259">
    <property type="entry name" value="QUIRKY-like"/>
</dbReference>
<organism evidence="4 5">
    <name type="scientific">Vitis vinifera</name>
    <name type="common">Grape</name>
    <dbReference type="NCBI Taxonomy" id="29760"/>
    <lineage>
        <taxon>Eukaryota</taxon>
        <taxon>Viridiplantae</taxon>
        <taxon>Streptophyta</taxon>
        <taxon>Embryophyta</taxon>
        <taxon>Tracheophyta</taxon>
        <taxon>Spermatophyta</taxon>
        <taxon>Magnoliopsida</taxon>
        <taxon>eudicotyledons</taxon>
        <taxon>Gunneridae</taxon>
        <taxon>Pentapetalae</taxon>
        <taxon>rosids</taxon>
        <taxon>Vitales</taxon>
        <taxon>Vitaceae</taxon>
        <taxon>Viteae</taxon>
        <taxon>Vitis</taxon>
    </lineage>
</organism>
<dbReference type="PANTHER" id="PTHR31425">
    <property type="entry name" value="PHOSPHORIBOSYLANTHRANILATE TRANSFERASE ISOFORM 1"/>
    <property type="match status" value="1"/>
</dbReference>
<evidence type="ECO:0000313" key="5">
    <source>
        <dbReference type="Proteomes" id="UP001227230"/>
    </source>
</evidence>